<dbReference type="Proteomes" id="UP000654913">
    <property type="component" value="Chromosome 2"/>
</dbReference>
<gene>
    <name evidence="6" type="ORF">APUU_20235A</name>
</gene>
<reference evidence="6" key="2">
    <citation type="submission" date="2021-02" db="EMBL/GenBank/DDBJ databases">
        <title>Aspergillus puulaauensis MK2 genome sequence.</title>
        <authorList>
            <person name="Futagami T."/>
            <person name="Mori K."/>
            <person name="Kadooka C."/>
            <person name="Tanaka T."/>
        </authorList>
    </citation>
    <scope>NUCLEOTIDE SEQUENCE</scope>
    <source>
        <strain evidence="6">MK2</strain>
    </source>
</reference>
<dbReference type="OrthoDB" id="366390at2759"/>
<dbReference type="Pfam" id="PF12796">
    <property type="entry name" value="Ank_2"/>
    <property type="match status" value="1"/>
</dbReference>
<dbReference type="PROSITE" id="PS00036">
    <property type="entry name" value="BZIP_BASIC"/>
    <property type="match status" value="1"/>
</dbReference>
<feature type="domain" description="BZIP" evidence="5">
    <location>
        <begin position="15"/>
        <end position="30"/>
    </location>
</feature>
<feature type="repeat" description="ANK" evidence="3">
    <location>
        <begin position="261"/>
        <end position="293"/>
    </location>
</feature>
<evidence type="ECO:0000256" key="4">
    <source>
        <dbReference type="SAM" id="MobiDB-lite"/>
    </source>
</evidence>
<dbReference type="InterPro" id="IPR004827">
    <property type="entry name" value="bZIP"/>
</dbReference>
<evidence type="ECO:0000259" key="5">
    <source>
        <dbReference type="PROSITE" id="PS00036"/>
    </source>
</evidence>
<dbReference type="SMART" id="SM00248">
    <property type="entry name" value="ANK"/>
    <property type="match status" value="4"/>
</dbReference>
<dbReference type="GeneID" id="64969808"/>
<dbReference type="GO" id="GO:0005737">
    <property type="term" value="C:cytoplasm"/>
    <property type="evidence" value="ECO:0007669"/>
    <property type="project" value="TreeGrafter"/>
</dbReference>
<name>A0A7R7XEY6_9EURO</name>
<evidence type="ECO:0000313" key="7">
    <source>
        <dbReference type="Proteomes" id="UP000654913"/>
    </source>
</evidence>
<dbReference type="Pfam" id="PF00023">
    <property type="entry name" value="Ank"/>
    <property type="match status" value="1"/>
</dbReference>
<feature type="compositionally biased region" description="Polar residues" evidence="4">
    <location>
        <begin position="1"/>
        <end position="11"/>
    </location>
</feature>
<dbReference type="EMBL" id="AP024444">
    <property type="protein sequence ID" value="BCS19803.1"/>
    <property type="molecule type" value="Genomic_DNA"/>
</dbReference>
<accession>A0A7R7XEY6</accession>
<keyword evidence="7" id="KW-1185">Reference proteome</keyword>
<dbReference type="GO" id="GO:0003700">
    <property type="term" value="F:DNA-binding transcription factor activity"/>
    <property type="evidence" value="ECO:0007669"/>
    <property type="project" value="InterPro"/>
</dbReference>
<dbReference type="SUPFAM" id="SSF48403">
    <property type="entry name" value="Ankyrin repeat"/>
    <property type="match status" value="1"/>
</dbReference>
<evidence type="ECO:0000256" key="3">
    <source>
        <dbReference type="PROSITE-ProRule" id="PRU00023"/>
    </source>
</evidence>
<dbReference type="PRINTS" id="PR01415">
    <property type="entry name" value="ANKYRIN"/>
</dbReference>
<dbReference type="Gene3D" id="1.25.40.20">
    <property type="entry name" value="Ankyrin repeat-containing domain"/>
    <property type="match status" value="1"/>
</dbReference>
<evidence type="ECO:0000313" key="6">
    <source>
        <dbReference type="EMBL" id="BCS19803.1"/>
    </source>
</evidence>
<dbReference type="KEGG" id="apuu:APUU_20235A"/>
<dbReference type="InterPro" id="IPR036770">
    <property type="entry name" value="Ankyrin_rpt-contain_sf"/>
</dbReference>
<evidence type="ECO:0000256" key="1">
    <source>
        <dbReference type="ARBA" id="ARBA00022737"/>
    </source>
</evidence>
<dbReference type="AlphaFoldDB" id="A0A7R7XEY6"/>
<keyword evidence="1" id="KW-0677">Repeat</keyword>
<dbReference type="PROSITE" id="PS50088">
    <property type="entry name" value="ANK_REPEAT"/>
    <property type="match status" value="2"/>
</dbReference>
<feature type="region of interest" description="Disordered" evidence="4">
    <location>
        <begin position="1"/>
        <end position="61"/>
    </location>
</feature>
<feature type="repeat" description="ANK" evidence="3">
    <location>
        <begin position="188"/>
        <end position="220"/>
    </location>
</feature>
<protein>
    <recommendedName>
        <fullName evidence="5">BZIP domain-containing protein</fullName>
    </recommendedName>
</protein>
<proteinExistence type="predicted"/>
<dbReference type="InterPro" id="IPR002110">
    <property type="entry name" value="Ankyrin_rpt"/>
</dbReference>
<reference evidence="6" key="1">
    <citation type="submission" date="2021-01" db="EMBL/GenBank/DDBJ databases">
        <authorList>
            <consortium name="Aspergillus puulaauensis MK2 genome sequencing consortium"/>
            <person name="Kazuki M."/>
            <person name="Futagami T."/>
        </authorList>
    </citation>
    <scope>NUCLEOTIDE SEQUENCE</scope>
    <source>
        <strain evidence="6">MK2</strain>
    </source>
</reference>
<dbReference type="CDD" id="cd14688">
    <property type="entry name" value="bZIP_YAP"/>
    <property type="match status" value="1"/>
</dbReference>
<keyword evidence="2 3" id="KW-0040">ANK repeat</keyword>
<dbReference type="PANTHER" id="PTHR24198:SF165">
    <property type="entry name" value="ANKYRIN REPEAT-CONTAINING PROTEIN-RELATED"/>
    <property type="match status" value="1"/>
</dbReference>
<dbReference type="PROSITE" id="PS50297">
    <property type="entry name" value="ANK_REP_REGION"/>
    <property type="match status" value="2"/>
</dbReference>
<dbReference type="RefSeq" id="XP_041551997.1">
    <property type="nucleotide sequence ID" value="XM_041698854.1"/>
</dbReference>
<organism evidence="6 7">
    <name type="scientific">Aspergillus puulaauensis</name>
    <dbReference type="NCBI Taxonomy" id="1220207"/>
    <lineage>
        <taxon>Eukaryota</taxon>
        <taxon>Fungi</taxon>
        <taxon>Dikarya</taxon>
        <taxon>Ascomycota</taxon>
        <taxon>Pezizomycotina</taxon>
        <taxon>Eurotiomycetes</taxon>
        <taxon>Eurotiomycetidae</taxon>
        <taxon>Eurotiales</taxon>
        <taxon>Aspergillaceae</taxon>
        <taxon>Aspergillus</taxon>
    </lineage>
</organism>
<evidence type="ECO:0000256" key="2">
    <source>
        <dbReference type="ARBA" id="ARBA00023043"/>
    </source>
</evidence>
<sequence length="311" mass="34722">MESSSLQLSTDPTERRRLQNRIAQRRFRQKKQLERMGDRVPNGQVNRPTEYPQGNGDDAMPTDRPLGSAILDEISLANSGFENGALDLDAIDSLLEAYGSSAQPLGGQPLTPFLAPPDQTVPVDTERNNPRDVPDATHLAGAVHESFKTKTGEGWLSTMHIAAQKGHERILRVLLEQGDMDLNSADSDGRTPLFYAALGGHESVVRLLLNHGSRVSHLDCYRRSVLHWAAQYQQLEVLRTLLGHWSEHERGSCDVNAHDNHGWTPLHLAVERGFEEGVLLLIRFGADMNVKARKCWMTEKIIPFDLNQLTT</sequence>
<dbReference type="PANTHER" id="PTHR24198">
    <property type="entry name" value="ANKYRIN REPEAT AND PROTEIN KINASE DOMAIN-CONTAINING PROTEIN"/>
    <property type="match status" value="1"/>
</dbReference>